<gene>
    <name evidence="1" type="ORF">L228DRAFT_241393</name>
</gene>
<keyword evidence="2" id="KW-1185">Reference proteome</keyword>
<dbReference type="STRING" id="1328760.A0A164ZWS3"/>
<dbReference type="AlphaFoldDB" id="A0A164ZWS3"/>
<dbReference type="OMA" id="MERNTAY"/>
<protein>
    <recommendedName>
        <fullName evidence="3">F-box domain-containing protein</fullName>
    </recommendedName>
</protein>
<evidence type="ECO:0000313" key="1">
    <source>
        <dbReference type="EMBL" id="KZF19632.1"/>
    </source>
</evidence>
<organism evidence="1 2">
    <name type="scientific">Xylona heveae (strain CBS 132557 / TC161)</name>
    <dbReference type="NCBI Taxonomy" id="1328760"/>
    <lineage>
        <taxon>Eukaryota</taxon>
        <taxon>Fungi</taxon>
        <taxon>Dikarya</taxon>
        <taxon>Ascomycota</taxon>
        <taxon>Pezizomycotina</taxon>
        <taxon>Xylonomycetes</taxon>
        <taxon>Xylonales</taxon>
        <taxon>Xylonaceae</taxon>
        <taxon>Xylona</taxon>
    </lineage>
</organism>
<proteinExistence type="predicted"/>
<dbReference type="OrthoDB" id="5296720at2759"/>
<sequence length="421" mass="47955">MADASSAHLQHNGNSSRKLRLENLPSEICDLILACLDSAAPSEQRFCDEPTFELVKSDTRPLKTLSQVSRAWRYLTLPWLFRHVTYCITADPFTEGLYPTVAFHIGREARRLNSFLEKHSLHRYVSSLVVYTTEDVCYGYLDRESRIFTADEKGEASLADALWPVLLSSLNPDRVVILAPPLSLGSLTDGVHVDTKHAWAFDSPLQSLQVSKKRRPYGQKSLTHNGSAERLFDGRQWSELAVNEGSFIRAYSTYEYFLKEKPSTIPSLHWRALYGSNFFRQLTSLHYNAIFPFYNTLELFLNLARICPNVTRLSMQLAPSLKSGLLTNKERIGTSDLRDMWMELESGYQLIIFAIKDMTREGNLREFRSLDYVSWPDDLKAVLDEGISDDTLGWQPREPGYWATAWPFNAELSNSVTTGEG</sequence>
<evidence type="ECO:0008006" key="3">
    <source>
        <dbReference type="Google" id="ProtNLM"/>
    </source>
</evidence>
<dbReference type="GeneID" id="28896463"/>
<dbReference type="RefSeq" id="XP_018185187.1">
    <property type="nucleotide sequence ID" value="XM_018331326.1"/>
</dbReference>
<dbReference type="EMBL" id="KV407465">
    <property type="protein sequence ID" value="KZF19632.1"/>
    <property type="molecule type" value="Genomic_DNA"/>
</dbReference>
<name>A0A164ZWS3_XYLHT</name>
<accession>A0A164ZWS3</accession>
<dbReference type="InParanoid" id="A0A164ZWS3"/>
<reference evidence="1 2" key="1">
    <citation type="journal article" date="2016" name="Fungal Biol.">
        <title>The genome of Xylona heveae provides a window into fungal endophytism.</title>
        <authorList>
            <person name="Gazis R."/>
            <person name="Kuo A."/>
            <person name="Riley R."/>
            <person name="LaButti K."/>
            <person name="Lipzen A."/>
            <person name="Lin J."/>
            <person name="Amirebrahimi M."/>
            <person name="Hesse C.N."/>
            <person name="Spatafora J.W."/>
            <person name="Henrissat B."/>
            <person name="Hainaut M."/>
            <person name="Grigoriev I.V."/>
            <person name="Hibbett D.S."/>
        </authorList>
    </citation>
    <scope>NUCLEOTIDE SEQUENCE [LARGE SCALE GENOMIC DNA]</scope>
    <source>
        <strain evidence="1 2">TC161</strain>
    </source>
</reference>
<dbReference type="Proteomes" id="UP000076632">
    <property type="component" value="Unassembled WGS sequence"/>
</dbReference>
<evidence type="ECO:0000313" key="2">
    <source>
        <dbReference type="Proteomes" id="UP000076632"/>
    </source>
</evidence>